<feature type="region of interest" description="Disordered" evidence="5">
    <location>
        <begin position="173"/>
        <end position="203"/>
    </location>
</feature>
<accession>A0A2P6TFU8</accession>
<feature type="compositionally biased region" description="Basic residues" evidence="5">
    <location>
        <begin position="716"/>
        <end position="726"/>
    </location>
</feature>
<feature type="transmembrane region" description="Helical" evidence="6">
    <location>
        <begin position="933"/>
        <end position="952"/>
    </location>
</feature>
<evidence type="ECO:0000256" key="6">
    <source>
        <dbReference type="SAM" id="Phobius"/>
    </source>
</evidence>
<dbReference type="GO" id="GO:0005385">
    <property type="term" value="F:zinc ion transmembrane transporter activity"/>
    <property type="evidence" value="ECO:0007669"/>
    <property type="project" value="TreeGrafter"/>
</dbReference>
<dbReference type="Pfam" id="PF02535">
    <property type="entry name" value="Zip"/>
    <property type="match status" value="1"/>
</dbReference>
<feature type="transmembrane region" description="Helical" evidence="6">
    <location>
        <begin position="837"/>
        <end position="865"/>
    </location>
</feature>
<gene>
    <name evidence="8" type="ORF">C2E21_8014</name>
</gene>
<feature type="chain" id="PRO_5015194020" evidence="7">
    <location>
        <begin position="26"/>
        <end position="969"/>
    </location>
</feature>
<feature type="region of interest" description="Disordered" evidence="5">
    <location>
        <begin position="681"/>
        <end position="762"/>
    </location>
</feature>
<sequence length="969" mass="98791">MARTRGALLLLAALAALVGPHQCQTQGPALRTGGSDAQPAAQVAGDAAAGAAHGRALLQPRQLQQQPGAHAAGRDDFSVEDAILQTFAPPEVKQPRRQARQEAEQRSAQMAEAARAAQAAGAKPQARQAQQAQAQRQQGRQTLHEAAHARLLEKQRQQVVQQEQRVAALKVEQRQQASLGRGSLRSRAPQAKTPPPVTGSNPADAFAQQMERQLAAARLRRAAQQGAAAKVVAVAAEGAKLNGELGSALASGDGHQVQHLLRTPHGHQLFTGADGIAPQPPSASRIPLLWIIVMTLVMAAAAGLGAVPFFFVRSMSGETTGLATAVACGVMLAASFDLVHDGQPYGGGLTVLGVLLGGAFIRSTQQRLAAYEDIEFGALQGSAARKTALMIGIMAAHALGEGCAVGVSFCGDRGWAQGLITTLAIGVHNVPEGLAKATVLVGQGVSPRRALLWSIATCLPQPLVAIPSFMFVEAFTMILPVALGFAAGCMIWMVFAELLPDAMEQAEAAQVATAATLSAAGLEAFRMLFASMEQPDGTFGGGAPAIAAAAAGRAFVRTFPPLLVLLPAVAAAAVSGGVLGNAALPASVAWGLLAAATACSGGGAVVDQLLWRPLVPTVHTAAAAAAGACLAVLLHKQLLQWASTSAAALAAKLAKGPAMNGTAGAADVEALEWASLQHSVHHLHHHVHPKQHHHHTHPVPTSHPMHLDPFQQQREKQHHGKQHALHPHPLGDGELNGNGSVPALHGATEEGEGPLSPHLALADGPAGSMNGWGGSSSALHRAAAPYQRGGSAAGMPGSVTPASSGACTPVPGENGSSSSTALKQLRHSSLLVPAPQLAAGATAVVALAAGGVATGWHIACCLLLLSEDRAAIVLPAIALLAAGPGLAGGVVRTYMYPNGITDTAEAMAGGALLTAAALCYSAGAAYKPRATRGGALLGAAAALLLAGLRYFLCSFTPYCLSVQLLLQGR</sequence>
<keyword evidence="3 6" id="KW-1133">Transmembrane helix</keyword>
<dbReference type="PANTHER" id="PTHR11040:SF70">
    <property type="entry name" value="OS05G0316100 PROTEIN"/>
    <property type="match status" value="1"/>
</dbReference>
<feature type="signal peptide" evidence="7">
    <location>
        <begin position="1"/>
        <end position="25"/>
    </location>
</feature>
<feature type="transmembrane region" description="Helical" evidence="6">
    <location>
        <begin position="319"/>
        <end position="339"/>
    </location>
</feature>
<feature type="transmembrane region" description="Helical" evidence="6">
    <location>
        <begin position="562"/>
        <end position="582"/>
    </location>
</feature>
<dbReference type="GO" id="GO:0016020">
    <property type="term" value="C:membrane"/>
    <property type="evidence" value="ECO:0007669"/>
    <property type="project" value="UniProtKB-SubCell"/>
</dbReference>
<comment type="subcellular location">
    <subcellularLocation>
        <location evidence="1">Membrane</location>
        <topology evidence="1">Multi-pass membrane protein</topology>
    </subcellularLocation>
</comment>
<feature type="transmembrane region" description="Helical" evidence="6">
    <location>
        <begin position="477"/>
        <end position="495"/>
    </location>
</feature>
<dbReference type="InterPro" id="IPR003689">
    <property type="entry name" value="ZIP"/>
</dbReference>
<keyword evidence="2 6" id="KW-0812">Transmembrane</keyword>
<evidence type="ECO:0000256" key="7">
    <source>
        <dbReference type="SAM" id="SignalP"/>
    </source>
</evidence>
<evidence type="ECO:0000256" key="5">
    <source>
        <dbReference type="SAM" id="MobiDB-lite"/>
    </source>
</evidence>
<dbReference type="STRING" id="3076.A0A2P6TFU8"/>
<dbReference type="OrthoDB" id="262547at2759"/>
<keyword evidence="9" id="KW-1185">Reference proteome</keyword>
<comment type="caution">
    <text evidence="8">The sequence shown here is derived from an EMBL/GenBank/DDBJ whole genome shotgun (WGS) entry which is preliminary data.</text>
</comment>
<feature type="compositionally biased region" description="Low complexity" evidence="5">
    <location>
        <begin position="106"/>
        <end position="141"/>
    </location>
</feature>
<keyword evidence="7" id="KW-0732">Signal</keyword>
<feature type="region of interest" description="Disordered" evidence="5">
    <location>
        <begin position="89"/>
        <end position="143"/>
    </location>
</feature>
<evidence type="ECO:0000256" key="3">
    <source>
        <dbReference type="ARBA" id="ARBA00022989"/>
    </source>
</evidence>
<dbReference type="EMBL" id="LHPG02000018">
    <property type="protein sequence ID" value="PRW32991.1"/>
    <property type="molecule type" value="Genomic_DNA"/>
</dbReference>
<feature type="transmembrane region" description="Helical" evidence="6">
    <location>
        <begin position="872"/>
        <end position="894"/>
    </location>
</feature>
<evidence type="ECO:0000313" key="9">
    <source>
        <dbReference type="Proteomes" id="UP000239899"/>
    </source>
</evidence>
<evidence type="ECO:0000256" key="1">
    <source>
        <dbReference type="ARBA" id="ARBA00004141"/>
    </source>
</evidence>
<dbReference type="AlphaFoldDB" id="A0A2P6TFU8"/>
<feature type="compositionally biased region" description="Basic residues" evidence="5">
    <location>
        <begin position="681"/>
        <end position="697"/>
    </location>
</feature>
<feature type="transmembrane region" description="Helical" evidence="6">
    <location>
        <begin position="345"/>
        <end position="361"/>
    </location>
</feature>
<feature type="transmembrane region" description="Helical" evidence="6">
    <location>
        <begin position="906"/>
        <end position="926"/>
    </location>
</feature>
<reference evidence="8 9" key="1">
    <citation type="journal article" date="2018" name="Plant J.">
        <title>Genome sequences of Chlorella sorokiniana UTEX 1602 and Micractinium conductrix SAG 241.80: implications to maltose excretion by a green alga.</title>
        <authorList>
            <person name="Arriola M.B."/>
            <person name="Velmurugan N."/>
            <person name="Zhang Y."/>
            <person name="Plunkett M.H."/>
            <person name="Hondzo H."/>
            <person name="Barney B.M."/>
        </authorList>
    </citation>
    <scope>NUCLEOTIDE SEQUENCE [LARGE SCALE GENOMIC DNA]</scope>
    <source>
        <strain evidence="9">UTEX 1602</strain>
    </source>
</reference>
<evidence type="ECO:0000256" key="2">
    <source>
        <dbReference type="ARBA" id="ARBA00022692"/>
    </source>
</evidence>
<keyword evidence="4 6" id="KW-0472">Membrane</keyword>
<feature type="transmembrane region" description="Helical" evidence="6">
    <location>
        <begin position="288"/>
        <end position="312"/>
    </location>
</feature>
<feature type="region of interest" description="Disordered" evidence="5">
    <location>
        <begin position="787"/>
        <end position="820"/>
    </location>
</feature>
<dbReference type="PANTHER" id="PTHR11040">
    <property type="entry name" value="ZINC/IRON TRANSPORTER"/>
    <property type="match status" value="1"/>
</dbReference>
<organism evidence="8 9">
    <name type="scientific">Chlorella sorokiniana</name>
    <name type="common">Freshwater green alga</name>
    <dbReference type="NCBI Taxonomy" id="3076"/>
    <lineage>
        <taxon>Eukaryota</taxon>
        <taxon>Viridiplantae</taxon>
        <taxon>Chlorophyta</taxon>
        <taxon>core chlorophytes</taxon>
        <taxon>Trebouxiophyceae</taxon>
        <taxon>Chlorellales</taxon>
        <taxon>Chlorellaceae</taxon>
        <taxon>Chlorella clade</taxon>
        <taxon>Chlorella</taxon>
    </lineage>
</organism>
<evidence type="ECO:0000313" key="8">
    <source>
        <dbReference type="EMBL" id="PRW32991.1"/>
    </source>
</evidence>
<proteinExistence type="predicted"/>
<dbReference type="Proteomes" id="UP000239899">
    <property type="component" value="Unassembled WGS sequence"/>
</dbReference>
<feature type="transmembrane region" description="Helical" evidence="6">
    <location>
        <begin position="450"/>
        <end position="471"/>
    </location>
</feature>
<evidence type="ECO:0000256" key="4">
    <source>
        <dbReference type="ARBA" id="ARBA00023136"/>
    </source>
</evidence>
<name>A0A2P6TFU8_CHLSO</name>
<protein>
    <submittedName>
        <fullName evidence="8">Zinc transporter</fullName>
    </submittedName>
</protein>